<dbReference type="OrthoDB" id="3142841at2759"/>
<feature type="transmembrane region" description="Helical" evidence="2">
    <location>
        <begin position="227"/>
        <end position="250"/>
    </location>
</feature>
<dbReference type="Proteomes" id="UP000265663">
    <property type="component" value="Unassembled WGS sequence"/>
</dbReference>
<sequence>MELSPNTGAKLTTSSVPVDHEDGKASSRPQDDQHLNLNDIYVNMHARQDTSDIWCESNKMQLLASFPIPDVRRPPQSHRSRGGLLSSSSSSLTVMVDEKENNKAGKSQTTLTLTQVASVSSLVSSNTSSRPWLQLLLIHWFSVYRILIGLVTMVNLVVLAVMIRKNMPYTRFSLAGPLIATAANIFAAVLMRQEEVINTMFRIFSLVPLSLPLWFRKTIADFHHFGGFHIGCAVSALLWYIFVVYLNTAFFVNGLRKVEANAWVWADVATCYSFLISIVLVCVAAHPRFRQRFHNTFERTHRFGGWIALIVLWINAGVSSRTHGSKPMYLNPAVWLLAVTTFLIILPWLRMNRVPITATAVSEREVRLSFPYKNMPFLATMRFSTAPLTEWHAFATVPEPETNSAYILISAAGDWTKKIIANPPKEIFLRHPATLNFLNFAPVFSSLLLVGTGAGIGPLLSLLKSPQMQAMRNSGQTVRVMWSAYNIYAPHWAFVLDIIRAVDPQPKLFDSTKGRADVTFETVYLMQRECLEAVMIVSNPLVTRQVVEGVKAKGLPAYGAVFDS</sequence>
<reference evidence="3 4" key="1">
    <citation type="journal article" date="2014" name="PLoS ONE">
        <title>De novo Genome Assembly of the Fungal Plant Pathogen Pyrenophora semeniperda.</title>
        <authorList>
            <person name="Soliai M.M."/>
            <person name="Meyer S.E."/>
            <person name="Udall J.A."/>
            <person name="Elzinga D.E."/>
            <person name="Hermansen R.A."/>
            <person name="Bodily P.M."/>
            <person name="Hart A.A."/>
            <person name="Coleman C.E."/>
        </authorList>
    </citation>
    <scope>NUCLEOTIDE SEQUENCE [LARGE SCALE GENOMIC DNA]</scope>
    <source>
        <strain evidence="3 4">CCB06</strain>
        <tissue evidence="3">Mycelium</tissue>
    </source>
</reference>
<dbReference type="PANTHER" id="PTHR33927:SF5">
    <property type="entry name" value="ENZYME, PUTATIVE (AFU_ORTHOLOGUE AFUA_8G01222)-RELATED"/>
    <property type="match status" value="1"/>
</dbReference>
<evidence type="ECO:0000256" key="1">
    <source>
        <dbReference type="SAM" id="MobiDB-lite"/>
    </source>
</evidence>
<dbReference type="InterPro" id="IPR052979">
    <property type="entry name" value="Adenylate-forming_domain"/>
</dbReference>
<evidence type="ECO:0000313" key="3">
    <source>
        <dbReference type="EMBL" id="RMZ69961.1"/>
    </source>
</evidence>
<gene>
    <name evidence="3" type="ORF">GMOD_00008903</name>
</gene>
<feature type="transmembrane region" description="Helical" evidence="2">
    <location>
        <begin position="132"/>
        <end position="160"/>
    </location>
</feature>
<feature type="transmembrane region" description="Helical" evidence="2">
    <location>
        <begin position="303"/>
        <end position="320"/>
    </location>
</feature>
<keyword evidence="4" id="KW-1185">Reference proteome</keyword>
<dbReference type="PANTHER" id="PTHR33927">
    <property type="entry name" value="TRANSMEMBRANE PROTEIN"/>
    <property type="match status" value="1"/>
</dbReference>
<feature type="region of interest" description="Disordered" evidence="1">
    <location>
        <begin position="70"/>
        <end position="90"/>
    </location>
</feature>
<feature type="transmembrane region" description="Helical" evidence="2">
    <location>
        <begin position="262"/>
        <end position="283"/>
    </location>
</feature>
<evidence type="ECO:0000256" key="2">
    <source>
        <dbReference type="SAM" id="Phobius"/>
    </source>
</evidence>
<feature type="compositionally biased region" description="Basic and acidic residues" evidence="1">
    <location>
        <begin position="18"/>
        <end position="33"/>
    </location>
</feature>
<keyword evidence="2" id="KW-0472">Membrane</keyword>
<feature type="region of interest" description="Disordered" evidence="1">
    <location>
        <begin position="1"/>
        <end position="33"/>
    </location>
</feature>
<organism evidence="3 4">
    <name type="scientific">Pyrenophora seminiperda CCB06</name>
    <dbReference type="NCBI Taxonomy" id="1302712"/>
    <lineage>
        <taxon>Eukaryota</taxon>
        <taxon>Fungi</taxon>
        <taxon>Dikarya</taxon>
        <taxon>Ascomycota</taxon>
        <taxon>Pezizomycotina</taxon>
        <taxon>Dothideomycetes</taxon>
        <taxon>Pleosporomycetidae</taxon>
        <taxon>Pleosporales</taxon>
        <taxon>Pleosporineae</taxon>
        <taxon>Pleosporaceae</taxon>
        <taxon>Pyrenophora</taxon>
    </lineage>
</organism>
<dbReference type="AlphaFoldDB" id="A0A3M7M631"/>
<feature type="compositionally biased region" description="Polar residues" evidence="1">
    <location>
        <begin position="1"/>
        <end position="16"/>
    </location>
</feature>
<accession>A0A3M7M631</accession>
<name>A0A3M7M631_9PLEO</name>
<keyword evidence="2" id="KW-0812">Transmembrane</keyword>
<dbReference type="EMBL" id="KE747823">
    <property type="protein sequence ID" value="RMZ69961.1"/>
    <property type="molecule type" value="Genomic_DNA"/>
</dbReference>
<feature type="transmembrane region" description="Helical" evidence="2">
    <location>
        <begin position="172"/>
        <end position="190"/>
    </location>
</feature>
<proteinExistence type="predicted"/>
<keyword evidence="2" id="KW-1133">Transmembrane helix</keyword>
<feature type="transmembrane region" description="Helical" evidence="2">
    <location>
        <begin position="437"/>
        <end position="460"/>
    </location>
</feature>
<evidence type="ECO:0000313" key="4">
    <source>
        <dbReference type="Proteomes" id="UP000265663"/>
    </source>
</evidence>
<feature type="transmembrane region" description="Helical" evidence="2">
    <location>
        <begin position="196"/>
        <end position="215"/>
    </location>
</feature>
<feature type="transmembrane region" description="Helical" evidence="2">
    <location>
        <begin position="332"/>
        <end position="349"/>
    </location>
</feature>
<protein>
    <submittedName>
        <fullName evidence="3">Non-ribosomal peptide synthetase</fullName>
    </submittedName>
</protein>